<dbReference type="SUPFAM" id="SSF53448">
    <property type="entry name" value="Nucleotide-diphospho-sugar transferases"/>
    <property type="match status" value="1"/>
</dbReference>
<dbReference type="CDD" id="cd00761">
    <property type="entry name" value="Glyco_tranf_GTA_type"/>
    <property type="match status" value="1"/>
</dbReference>
<dbReference type="InterPro" id="IPR001173">
    <property type="entry name" value="Glyco_trans_2-like"/>
</dbReference>
<sequence length="254" mass="29346">MFTHSSLVSILIPVTEKTAYLKTALISALFQTYDNVEIIVRDNTLTNEIQTMMEKEFLPHYNKIIYIKNDNQMTTLQLLQSLIEDSKGQYINFLLEKDSFYPTKVEKMMEYFLSDSLNTIQLVTSSQLQIDKNEQLIQNSSVNKYFLNDIKVSGVECGNAILQRQNWIGGLSAPLLKKEGLSEPFGYLKDQPFSLEYTIATWLSVLTKGSVIYISDELSFEREFQEQTIADVDIVRENEWEKLLLFAKQLGYLK</sequence>
<proteinExistence type="inferred from homology"/>
<dbReference type="Proteomes" id="UP001552502">
    <property type="component" value="Unassembled WGS sequence"/>
</dbReference>
<dbReference type="PANTHER" id="PTHR22916">
    <property type="entry name" value="GLYCOSYLTRANSFERASE"/>
    <property type="match status" value="1"/>
</dbReference>
<gene>
    <name evidence="3" type="ORF">MRBLBA1_003279</name>
</gene>
<keyword evidence="4" id="KW-1185">Reference proteome</keyword>
<accession>A0ABV3IDZ4</accession>
<comment type="caution">
    <text evidence="3">The sequence shown here is derived from an EMBL/GenBank/DDBJ whole genome shotgun (WGS) entry which is preliminary data.</text>
</comment>
<evidence type="ECO:0000256" key="1">
    <source>
        <dbReference type="ARBA" id="ARBA00006739"/>
    </source>
</evidence>
<feature type="domain" description="Glycosyltransferase 2-like" evidence="2">
    <location>
        <begin position="9"/>
        <end position="137"/>
    </location>
</feature>
<comment type="similarity">
    <text evidence="1">Belongs to the glycosyltransferase 2 family.</text>
</comment>
<dbReference type="Gene3D" id="3.90.550.10">
    <property type="entry name" value="Spore Coat Polysaccharide Biosynthesis Protein SpsA, Chain A"/>
    <property type="match status" value="1"/>
</dbReference>
<dbReference type="PANTHER" id="PTHR22916:SF3">
    <property type="entry name" value="UDP-GLCNAC:BETAGAL BETA-1,3-N-ACETYLGLUCOSAMINYLTRANSFERASE-LIKE PROTEIN 1"/>
    <property type="match status" value="1"/>
</dbReference>
<dbReference type="RefSeq" id="WP_199638085.1">
    <property type="nucleotide sequence ID" value="NZ_JBEGIE010000044.1"/>
</dbReference>
<dbReference type="Pfam" id="PF00535">
    <property type="entry name" value="Glycos_transf_2"/>
    <property type="match status" value="1"/>
</dbReference>
<name>A0ABV3IDZ4_9BACI</name>
<evidence type="ECO:0000313" key="3">
    <source>
        <dbReference type="EMBL" id="MEV4912466.1"/>
    </source>
</evidence>
<evidence type="ECO:0000313" key="4">
    <source>
        <dbReference type="Proteomes" id="UP001552502"/>
    </source>
</evidence>
<dbReference type="EMBL" id="JBEGIE010000044">
    <property type="protein sequence ID" value="MEV4912466.1"/>
    <property type="molecule type" value="Genomic_DNA"/>
</dbReference>
<evidence type="ECO:0000259" key="2">
    <source>
        <dbReference type="Pfam" id="PF00535"/>
    </source>
</evidence>
<protein>
    <submittedName>
        <fullName evidence="3">Glycosyltransferase family 2 protein</fullName>
    </submittedName>
</protein>
<reference evidence="3 4" key="1">
    <citation type="journal article" date="2023" name="Proc. Natl. Acad. Sci. U.S.A.">
        <title>Bacterial tolerance to host-exuded specialized metabolites structures the maize root microbiome.</title>
        <authorList>
            <person name="Thoenen L."/>
            <person name="Giroud C."/>
            <person name="Kreuzer M."/>
            <person name="Waelchli J."/>
            <person name="Gfeller V."/>
            <person name="Deslandes-Herold G."/>
            <person name="Mateo P."/>
            <person name="Robert C.A.M."/>
            <person name="Ahrens C.H."/>
            <person name="Rubio-Somoza I."/>
            <person name="Bruggmann R."/>
            <person name="Erb M."/>
            <person name="Schlaeppi K."/>
        </authorList>
    </citation>
    <scope>NUCLEOTIDE SEQUENCE [LARGE SCALE GENOMIC DNA]</scope>
    <source>
        <strain evidence="3 4">LBA1-1-1.1</strain>
    </source>
</reference>
<organism evidence="3 4">
    <name type="scientific">Bacillus proteolyticus</name>
    <dbReference type="NCBI Taxonomy" id="2026192"/>
    <lineage>
        <taxon>Bacteria</taxon>
        <taxon>Bacillati</taxon>
        <taxon>Bacillota</taxon>
        <taxon>Bacilli</taxon>
        <taxon>Bacillales</taxon>
        <taxon>Bacillaceae</taxon>
        <taxon>Bacillus</taxon>
        <taxon>Bacillus cereus group</taxon>
    </lineage>
</organism>
<dbReference type="InterPro" id="IPR029044">
    <property type="entry name" value="Nucleotide-diphossugar_trans"/>
</dbReference>